<dbReference type="InterPro" id="IPR036864">
    <property type="entry name" value="Zn2-C6_fun-type_DNA-bd_sf"/>
</dbReference>
<keyword evidence="5" id="KW-0539">Nucleus</keyword>
<evidence type="ECO:0000256" key="2">
    <source>
        <dbReference type="ARBA" id="ARBA00022833"/>
    </source>
</evidence>
<keyword evidence="1" id="KW-0479">Metal-binding</keyword>
<feature type="region of interest" description="Disordered" evidence="7">
    <location>
        <begin position="268"/>
        <end position="291"/>
    </location>
</feature>
<dbReference type="Gene3D" id="3.30.160.60">
    <property type="entry name" value="Classic Zinc Finger"/>
    <property type="match status" value="2"/>
</dbReference>
<sequence length="940" mass="104649">METSAERPRGLFQCTECKRSYTRVDHLARHVRSHLQEKPFQCDVCHKGFGRPDLLKRHATCHDTDANGAKRQKRTLVQSSRVSQACKSCAYAKLKCEDEKPCKRCRNKGIECESNSDHRANAGSSQNSAPSPTKPQNQAETNGLAQDSNQNQMPTPTTLLNAFELSGDESSAADSRVPPFTTSIPAIPSMRGEQPPNMPLNDNQFSDFLRNVLTPNNAGSFSPAQWDFEPRNVLDFTVEDDLSFDATDFGLLDAFNGKPFNLNEDFGQMTSESNLSAPSQPETNLTSNGSLDERGRVALGTEAFRKSSLVRWHPHNEGSHIEMGKISVPKTDATSPDGRYRAEQHVLSEHLDQSARDQLLAAILNACDTANVGRVVSSFPTTELLDDFLQCFFASHSARVDSYIHAPTFSPNTAKSGLLGAIVASGALHTEIRALQKLGHAVQEAVRIATIHEIEKRNALTRELWMLQSFMLMLQNFLWAGNRRKMEVAESQQQPLFTMIRRAGRFKKSRSPPIYPSPNDTGEVLQEKWLAWVERESFRRLAFHAFIYDAQSSMCVLVNPIISYGEVSIPLPEPRELWVAETAEQWKAAYLSLPPGFQDHQFPLLDYLKDPSLLSTLPHFHDAQLSSLIILHGAWGMVWEFNQLQLTTRAKTGPHNSSLVMTHRHEELCQILHQLRVSIGSWPSHSQPCPEISLLLELQLMYLHTNMEDIQLFAGKEDQDEARRVFSGLQQWMGDSYARQAVWQASRVLRLARTFPRKSMRDFWAIAVYHASLVLWTYGVIRQATSANKNTPMAANFPTTSALDANLGITPQSIDSDVWLEGPETSDVQRFIALGRGRPCISSTTSSVPKSSSSSLGSELVSIEDSEAVMNVTLDVLKRNFLGDDADDEDVDMNRLDCTLGMSFGVGAGHGDSEGVLPSLVENLVQLMKDLGVAAGQVQR</sequence>
<name>A0ABR1YQ28_9PEZI</name>
<dbReference type="InterPro" id="IPR036236">
    <property type="entry name" value="Znf_C2H2_sf"/>
</dbReference>
<evidence type="ECO:0000259" key="9">
    <source>
        <dbReference type="PROSITE" id="PS50157"/>
    </source>
</evidence>
<dbReference type="SMART" id="SM00066">
    <property type="entry name" value="GAL4"/>
    <property type="match status" value="1"/>
</dbReference>
<dbReference type="PANTHER" id="PTHR47660">
    <property type="entry name" value="TRANSCRIPTION FACTOR WITH C2H2 AND ZN(2)-CYS(6) DNA BINDING DOMAIN (EUROFUNG)-RELATED-RELATED"/>
    <property type="match status" value="1"/>
</dbReference>
<feature type="compositionally biased region" description="Polar residues" evidence="7">
    <location>
        <begin position="268"/>
        <end position="290"/>
    </location>
</feature>
<dbReference type="SUPFAM" id="SSF57667">
    <property type="entry name" value="beta-beta-alpha zinc fingers"/>
    <property type="match status" value="1"/>
</dbReference>
<keyword evidence="3" id="KW-0805">Transcription regulation</keyword>
<dbReference type="Pfam" id="PF00096">
    <property type="entry name" value="zf-C2H2"/>
    <property type="match status" value="2"/>
</dbReference>
<feature type="compositionally biased region" description="Polar residues" evidence="7">
    <location>
        <begin position="122"/>
        <end position="156"/>
    </location>
</feature>
<accession>A0ABR1YQ28</accession>
<dbReference type="InterPro" id="IPR001138">
    <property type="entry name" value="Zn2Cys6_DnaBD"/>
</dbReference>
<dbReference type="Gene3D" id="4.10.240.10">
    <property type="entry name" value="Zn(2)-C6 fungal-type DNA-binding domain"/>
    <property type="match status" value="1"/>
</dbReference>
<dbReference type="PANTHER" id="PTHR47660:SF2">
    <property type="entry name" value="TRANSCRIPTION FACTOR WITH C2H2 AND ZN(2)-CYS(6) DNA BINDING DOMAIN (EUROFUNG)"/>
    <property type="match status" value="1"/>
</dbReference>
<feature type="domain" description="Zn(2)-C6 fungal-type" evidence="8">
    <location>
        <begin position="85"/>
        <end position="112"/>
    </location>
</feature>
<protein>
    <submittedName>
        <fullName evidence="10">C6 zinc finger domain-containing protein</fullName>
    </submittedName>
</protein>
<dbReference type="Proteomes" id="UP001492380">
    <property type="component" value="Unassembled WGS sequence"/>
</dbReference>
<evidence type="ECO:0000256" key="5">
    <source>
        <dbReference type="ARBA" id="ARBA00023242"/>
    </source>
</evidence>
<evidence type="ECO:0000313" key="11">
    <source>
        <dbReference type="Proteomes" id="UP001492380"/>
    </source>
</evidence>
<feature type="region of interest" description="Disordered" evidence="7">
    <location>
        <begin position="113"/>
        <end position="156"/>
    </location>
</feature>
<evidence type="ECO:0000256" key="6">
    <source>
        <dbReference type="PROSITE-ProRule" id="PRU00042"/>
    </source>
</evidence>
<evidence type="ECO:0000256" key="4">
    <source>
        <dbReference type="ARBA" id="ARBA00023163"/>
    </source>
</evidence>
<reference evidence="10 11" key="1">
    <citation type="submission" date="2024-04" db="EMBL/GenBank/DDBJ databases">
        <title>Phyllosticta paracitricarpa is synonymous to the EU quarantine fungus P. citricarpa based on phylogenomic analyses.</title>
        <authorList>
            <consortium name="Lawrence Berkeley National Laboratory"/>
            <person name="Van Ingen-Buijs V.A."/>
            <person name="Van Westerhoven A.C."/>
            <person name="Haridas S."/>
            <person name="Skiadas P."/>
            <person name="Martin F."/>
            <person name="Groenewald J.Z."/>
            <person name="Crous P.W."/>
            <person name="Seidl M.F."/>
        </authorList>
    </citation>
    <scope>NUCLEOTIDE SEQUENCE [LARGE SCALE GENOMIC DNA]</scope>
    <source>
        <strain evidence="10 11">CBS 123374</strain>
    </source>
</reference>
<keyword evidence="4" id="KW-0804">Transcription</keyword>
<proteinExistence type="predicted"/>
<dbReference type="CDD" id="cd12148">
    <property type="entry name" value="fungal_TF_MHR"/>
    <property type="match status" value="1"/>
</dbReference>
<dbReference type="PROSITE" id="PS50048">
    <property type="entry name" value="ZN2_CY6_FUNGAL_2"/>
    <property type="match status" value="1"/>
</dbReference>
<dbReference type="SMART" id="SM00355">
    <property type="entry name" value="ZnF_C2H2"/>
    <property type="match status" value="2"/>
</dbReference>
<keyword evidence="2" id="KW-0862">Zinc</keyword>
<comment type="caution">
    <text evidence="10">The sequence shown here is derived from an EMBL/GenBank/DDBJ whole genome shotgun (WGS) entry which is preliminary data.</text>
</comment>
<evidence type="ECO:0000256" key="3">
    <source>
        <dbReference type="ARBA" id="ARBA00023015"/>
    </source>
</evidence>
<dbReference type="EMBL" id="JBBWRZ010000005">
    <property type="protein sequence ID" value="KAK8235550.1"/>
    <property type="molecule type" value="Genomic_DNA"/>
</dbReference>
<evidence type="ECO:0000256" key="1">
    <source>
        <dbReference type="ARBA" id="ARBA00022723"/>
    </source>
</evidence>
<dbReference type="InterPro" id="IPR007219">
    <property type="entry name" value="XnlR_reg_dom"/>
</dbReference>
<gene>
    <name evidence="10" type="ORF">HDK90DRAFT_485115</name>
</gene>
<feature type="domain" description="C2H2-type" evidence="9">
    <location>
        <begin position="40"/>
        <end position="67"/>
    </location>
</feature>
<keyword evidence="11" id="KW-1185">Reference proteome</keyword>
<organism evidence="10 11">
    <name type="scientific">Phyllosticta capitalensis</name>
    <dbReference type="NCBI Taxonomy" id="121624"/>
    <lineage>
        <taxon>Eukaryota</taxon>
        <taxon>Fungi</taxon>
        <taxon>Dikarya</taxon>
        <taxon>Ascomycota</taxon>
        <taxon>Pezizomycotina</taxon>
        <taxon>Dothideomycetes</taxon>
        <taxon>Dothideomycetes incertae sedis</taxon>
        <taxon>Botryosphaeriales</taxon>
        <taxon>Phyllostictaceae</taxon>
        <taxon>Phyllosticta</taxon>
    </lineage>
</organism>
<dbReference type="InterPro" id="IPR013087">
    <property type="entry name" value="Znf_C2H2_type"/>
</dbReference>
<dbReference type="Pfam" id="PF00172">
    <property type="entry name" value="Zn_clus"/>
    <property type="match status" value="1"/>
</dbReference>
<evidence type="ECO:0000313" key="10">
    <source>
        <dbReference type="EMBL" id="KAK8235550.1"/>
    </source>
</evidence>
<dbReference type="SUPFAM" id="SSF57701">
    <property type="entry name" value="Zn2/Cys6 DNA-binding domain"/>
    <property type="match status" value="1"/>
</dbReference>
<feature type="domain" description="C2H2-type" evidence="9">
    <location>
        <begin position="12"/>
        <end position="39"/>
    </location>
</feature>
<dbReference type="PROSITE" id="PS00028">
    <property type="entry name" value="ZINC_FINGER_C2H2_1"/>
    <property type="match status" value="2"/>
</dbReference>
<dbReference type="PROSITE" id="PS50157">
    <property type="entry name" value="ZINC_FINGER_C2H2_2"/>
    <property type="match status" value="2"/>
</dbReference>
<dbReference type="Pfam" id="PF04082">
    <property type="entry name" value="Fungal_trans"/>
    <property type="match status" value="1"/>
</dbReference>
<dbReference type="PROSITE" id="PS00463">
    <property type="entry name" value="ZN2_CY6_FUNGAL_1"/>
    <property type="match status" value="1"/>
</dbReference>
<evidence type="ECO:0000256" key="7">
    <source>
        <dbReference type="SAM" id="MobiDB-lite"/>
    </source>
</evidence>
<evidence type="ECO:0000259" key="8">
    <source>
        <dbReference type="PROSITE" id="PS50048"/>
    </source>
</evidence>
<dbReference type="CDD" id="cd00067">
    <property type="entry name" value="GAL4"/>
    <property type="match status" value="1"/>
</dbReference>
<keyword evidence="6" id="KW-0863">Zinc-finger</keyword>